<evidence type="ECO:0000256" key="4">
    <source>
        <dbReference type="ARBA" id="ARBA00022946"/>
    </source>
</evidence>
<evidence type="ECO:0000259" key="7">
    <source>
        <dbReference type="Pfam" id="PF01636"/>
    </source>
</evidence>
<name>M2WLA1_DOTSN</name>
<evidence type="ECO:0000256" key="6">
    <source>
        <dbReference type="ARBA" id="ARBA00031849"/>
    </source>
</evidence>
<feature type="domain" description="Aminoglycoside phosphotransferase" evidence="7">
    <location>
        <begin position="289"/>
        <end position="352"/>
    </location>
</feature>
<dbReference type="AlphaFoldDB" id="M2WLA1"/>
<evidence type="ECO:0000256" key="3">
    <source>
        <dbReference type="ARBA" id="ARBA00016197"/>
    </source>
</evidence>
<organism evidence="8 9">
    <name type="scientific">Dothistroma septosporum (strain NZE10 / CBS 128990)</name>
    <name type="common">Red band needle blight fungus</name>
    <name type="synonym">Mycosphaerella pini</name>
    <dbReference type="NCBI Taxonomy" id="675120"/>
    <lineage>
        <taxon>Eukaryota</taxon>
        <taxon>Fungi</taxon>
        <taxon>Dikarya</taxon>
        <taxon>Ascomycota</taxon>
        <taxon>Pezizomycotina</taxon>
        <taxon>Dothideomycetes</taxon>
        <taxon>Dothideomycetidae</taxon>
        <taxon>Mycosphaerellales</taxon>
        <taxon>Mycosphaerellaceae</taxon>
        <taxon>Dothistroma</taxon>
    </lineage>
</organism>
<reference evidence="9" key="1">
    <citation type="journal article" date="2012" name="PLoS Genet.">
        <title>The genomes of the fungal plant pathogens Cladosporium fulvum and Dothistroma septosporum reveal adaptation to different hosts and lifestyles but also signatures of common ancestry.</title>
        <authorList>
            <person name="de Wit P.J.G.M."/>
            <person name="van der Burgt A."/>
            <person name="Oekmen B."/>
            <person name="Stergiopoulos I."/>
            <person name="Abd-Elsalam K.A."/>
            <person name="Aerts A.L."/>
            <person name="Bahkali A.H."/>
            <person name="Beenen H.G."/>
            <person name="Chettri P."/>
            <person name="Cox M.P."/>
            <person name="Datema E."/>
            <person name="de Vries R.P."/>
            <person name="Dhillon B."/>
            <person name="Ganley A.R."/>
            <person name="Griffiths S.A."/>
            <person name="Guo Y."/>
            <person name="Hamelin R.C."/>
            <person name="Henrissat B."/>
            <person name="Kabir M.S."/>
            <person name="Jashni M.K."/>
            <person name="Kema G."/>
            <person name="Klaubauf S."/>
            <person name="Lapidus A."/>
            <person name="Levasseur A."/>
            <person name="Lindquist E."/>
            <person name="Mehrabi R."/>
            <person name="Ohm R.A."/>
            <person name="Owen T.J."/>
            <person name="Salamov A."/>
            <person name="Schwelm A."/>
            <person name="Schijlen E."/>
            <person name="Sun H."/>
            <person name="van den Burg H.A."/>
            <person name="van Ham R.C.H.J."/>
            <person name="Zhang S."/>
            <person name="Goodwin S.B."/>
            <person name="Grigoriev I.V."/>
            <person name="Collemare J."/>
            <person name="Bradshaw R.E."/>
        </authorList>
    </citation>
    <scope>NUCLEOTIDE SEQUENCE [LARGE SCALE GENOMIC DNA]</scope>
    <source>
        <strain evidence="9">NZE10 / CBS 128990</strain>
    </source>
</reference>
<dbReference type="Gene3D" id="3.90.1200.10">
    <property type="match status" value="1"/>
</dbReference>
<sequence>MIFHMRNLLKRSVVSRGPAIIADHGPETLFNHSSGRWLWNEEVQIRCRRQTFNIVELAQAAATAASSQSCVKLVKLAEGSFNKAFLLTMDDGQEIVAKLPNPNAGYEHFTTASEVATMDYARNVLGLPVPQVYAWSSSAENPVGAEYVLMAKCPGIELHKLWDTITDRQKAAIIHKLVSYEAMFASSTLPKYGSIYYARDLKCTKKDEGVLLPLGQSMHRPGFVIGPTTDRNFFDHGRAGATTNRGPWSTVEEYNLAIAEREIACLQRSSKYPDPQGFYNGPGQYQQDLNTKLQTLRNYEKVAQYLKPTDPTLSKPALWHTDLHWDNIFVDENDPTEITAIIDWQAVHIAPLFAHARHPTFLEFDGEVPDTFDADAITLPENFETLDGSQQQAAKKLRNAQILWKLYEVELVCQCEDVRRAIRFGKGLLGRLPSLAGNIFSDGELLVQDLLMSLQQEWKQVVDDPTTIPCPLSFTDEDKRAHEKQFVLWTQSIELMTDFLTSIGGYRGWDGSVSHEQYKAGKEHMRHFKEDFISRHSATEEEEIRWLKVWPFPD</sequence>
<gene>
    <name evidence="8" type="ORF">DOTSEDRAFT_72312</name>
</gene>
<comment type="similarity">
    <text evidence="2">Belongs to the AIM9 family.</text>
</comment>
<keyword evidence="5" id="KW-0496">Mitochondrion</keyword>
<evidence type="ECO:0000256" key="2">
    <source>
        <dbReference type="ARBA" id="ARBA00005543"/>
    </source>
</evidence>
<accession>M2WLA1</accession>
<dbReference type="GO" id="GO:0005739">
    <property type="term" value="C:mitochondrion"/>
    <property type="evidence" value="ECO:0007669"/>
    <property type="project" value="UniProtKB-SubCell"/>
</dbReference>
<dbReference type="PANTHER" id="PTHR36091">
    <property type="entry name" value="ALTERED INHERITANCE OF MITOCHONDRIA PROTEIN 9, MITOCHONDRIAL"/>
    <property type="match status" value="1"/>
</dbReference>
<dbReference type="PANTHER" id="PTHR36091:SF1">
    <property type="entry name" value="ALTERED INHERITANCE OF MITOCHONDRIA PROTEIN 9, MITOCHONDRIAL"/>
    <property type="match status" value="1"/>
</dbReference>
<evidence type="ECO:0000256" key="1">
    <source>
        <dbReference type="ARBA" id="ARBA00004173"/>
    </source>
</evidence>
<evidence type="ECO:0000313" key="8">
    <source>
        <dbReference type="EMBL" id="EME42803.1"/>
    </source>
</evidence>
<dbReference type="Pfam" id="PF01636">
    <property type="entry name" value="APH"/>
    <property type="match status" value="1"/>
</dbReference>
<dbReference type="OrthoDB" id="2831558at2759"/>
<dbReference type="OMA" id="WDGFVSH"/>
<dbReference type="EMBL" id="KB446540">
    <property type="protein sequence ID" value="EME42803.1"/>
    <property type="molecule type" value="Genomic_DNA"/>
</dbReference>
<proteinExistence type="inferred from homology"/>
<dbReference type="SUPFAM" id="SSF56112">
    <property type="entry name" value="Protein kinase-like (PK-like)"/>
    <property type="match status" value="1"/>
</dbReference>
<keyword evidence="4" id="KW-0809">Transit peptide</keyword>
<dbReference type="STRING" id="675120.M2WLA1"/>
<keyword evidence="9" id="KW-1185">Reference proteome</keyword>
<dbReference type="InterPro" id="IPR002575">
    <property type="entry name" value="Aminoglycoside_PTrfase"/>
</dbReference>
<reference evidence="8 9" key="2">
    <citation type="journal article" date="2012" name="PLoS Pathog.">
        <title>Diverse lifestyles and strategies of plant pathogenesis encoded in the genomes of eighteen Dothideomycetes fungi.</title>
        <authorList>
            <person name="Ohm R.A."/>
            <person name="Feau N."/>
            <person name="Henrissat B."/>
            <person name="Schoch C.L."/>
            <person name="Horwitz B.A."/>
            <person name="Barry K.W."/>
            <person name="Condon B.J."/>
            <person name="Copeland A.C."/>
            <person name="Dhillon B."/>
            <person name="Glaser F."/>
            <person name="Hesse C.N."/>
            <person name="Kosti I."/>
            <person name="LaButti K."/>
            <person name="Lindquist E.A."/>
            <person name="Lucas S."/>
            <person name="Salamov A.A."/>
            <person name="Bradshaw R.E."/>
            <person name="Ciuffetti L."/>
            <person name="Hamelin R.C."/>
            <person name="Kema G.H.J."/>
            <person name="Lawrence C."/>
            <person name="Scott J.A."/>
            <person name="Spatafora J.W."/>
            <person name="Turgeon B.G."/>
            <person name="de Wit P.J.G.M."/>
            <person name="Zhong S."/>
            <person name="Goodwin S.B."/>
            <person name="Grigoriev I.V."/>
        </authorList>
    </citation>
    <scope>NUCLEOTIDE SEQUENCE [LARGE SCALE GENOMIC DNA]</scope>
    <source>
        <strain evidence="9">NZE10 / CBS 128990</strain>
    </source>
</reference>
<dbReference type="InterPro" id="IPR051035">
    <property type="entry name" value="Mito_inheritance_9"/>
</dbReference>
<evidence type="ECO:0000256" key="5">
    <source>
        <dbReference type="ARBA" id="ARBA00023128"/>
    </source>
</evidence>
<comment type="subcellular location">
    <subcellularLocation>
        <location evidence="1">Mitochondrion</location>
    </subcellularLocation>
</comment>
<evidence type="ECO:0000313" key="9">
    <source>
        <dbReference type="Proteomes" id="UP000016933"/>
    </source>
</evidence>
<protein>
    <recommendedName>
        <fullName evidence="3">Altered inheritance of mitochondria protein 9, mitochondrial</fullName>
    </recommendedName>
    <alternativeName>
        <fullName evidence="6">Found in mitochondrial proteome protein 29</fullName>
    </alternativeName>
</protein>
<dbReference type="HOGENOM" id="CLU_019189_13_1_1"/>
<dbReference type="InterPro" id="IPR011009">
    <property type="entry name" value="Kinase-like_dom_sf"/>
</dbReference>
<dbReference type="Proteomes" id="UP000016933">
    <property type="component" value="Unassembled WGS sequence"/>
</dbReference>
<dbReference type="eggNOG" id="ENOG502S9KK">
    <property type="taxonomic scope" value="Eukaryota"/>
</dbReference>